<dbReference type="CDD" id="cd01627">
    <property type="entry name" value="HAD_TPP"/>
    <property type="match status" value="1"/>
</dbReference>
<organism evidence="5">
    <name type="scientific">Micromonas pusilla</name>
    <name type="common">Picoplanktonic green alga</name>
    <name type="synonym">Chromulina pusilla</name>
    <dbReference type="NCBI Taxonomy" id="38833"/>
    <lineage>
        <taxon>Eukaryota</taxon>
        <taxon>Viridiplantae</taxon>
        <taxon>Chlorophyta</taxon>
        <taxon>Mamiellophyceae</taxon>
        <taxon>Mamiellales</taxon>
        <taxon>Mamiellaceae</taxon>
        <taxon>Micromonas</taxon>
    </lineage>
</organism>
<dbReference type="FunFam" id="3.40.50.2000:FF:000010">
    <property type="entry name" value="Alpha,alpha-trehalose-phosphate synthase"/>
    <property type="match status" value="1"/>
</dbReference>
<evidence type="ECO:0000256" key="3">
    <source>
        <dbReference type="ARBA" id="ARBA00022676"/>
    </source>
</evidence>
<dbReference type="GO" id="GO:0005829">
    <property type="term" value="C:cytosol"/>
    <property type="evidence" value="ECO:0007669"/>
    <property type="project" value="TreeGrafter"/>
</dbReference>
<name>A0A7R9TLR9_MICPS</name>
<keyword evidence="4" id="KW-0808">Transferase</keyword>
<dbReference type="Pfam" id="PF00982">
    <property type="entry name" value="Glyco_transf_20"/>
    <property type="match status" value="1"/>
</dbReference>
<dbReference type="AlphaFoldDB" id="A0A7R9TLR9"/>
<accession>A0A7R9TLR9</accession>
<dbReference type="InterPro" id="IPR001830">
    <property type="entry name" value="Glyco_trans_20"/>
</dbReference>
<dbReference type="GO" id="GO:0016757">
    <property type="term" value="F:glycosyltransferase activity"/>
    <property type="evidence" value="ECO:0007669"/>
    <property type="project" value="UniProtKB-KW"/>
</dbReference>
<protein>
    <recommendedName>
        <fullName evidence="6">Glycosyltransferase family 20 protein</fullName>
    </recommendedName>
</protein>
<sequence length="895" mass="99231">MRRAASTSMHNLQELVDPDAAKVADARLMALQQDEAYSGYATSVDKTERVIIVCNSLPLKMTHDPEGAAERGHSWHFAMDPDSIYGQTVTGILNGTSVEKVLFLGGLGSEVELFEQDAVASDIAERFNCVPVFLGAELKDKYYKGFCKQFLWPLMHYILPQSPTSAGRYNKLNWQGYLAANKRFADKVVEVLNADGDFVWVHDYHLMLLPTFLRKRYNTVRCGFFLHCPFPSSEIFRTFPNRDLVLRGLLNADVVAFHTFDYARHFLSCTTRLLGLNHKTVRGSLAIDYYGRSVSVKICPTGVNTDRLQEGVMWPESVSHRLNYRKAFRGRMVFLGIDDMDLFKGIDLRLQAYELLLSQHPEMAETMVLVQVCNPARSTGRETQELQSEVEAIVERLNATYGVTEGDGDAFGGKVVEFINRGTSLDERIALMSHADCVVVTATRDGMNLLPYEYITCRQGPRDESVGTADGFPLPRNSSLIMSEFVGCSSSLSGAFRVNPWNVEDVADAMYRAATLSGVEAEARHKKHWKYISEHTVGYWAASNISELQRATELDGKAPKCYGLGFGLNFRVVTLDPEFRRLDNMQCSLEYSQSTRRVLLLDYDGTLVQAATYDQPPSPELLDTIQTLANDPMNAMVCIVSGRCKGTLAKWFSDAVPNVALLAEHGYWYKGPAWGSNPDWACLATVGTEENIARWRGIVLPILEQYQDSTDGSCIRDKKTSVVWDYRDADPDFGAWQAKELMDHLESVLVNDPVDVLWGSCHVEIKPQGIGKSTAVEMFLGPAADTHLRGGLAAGKVDFILAVGDDRSDEEMFQAVDQWVGNPESAVKAALSCARPGSEPQKGKKKRGHDHLAVYCSTVGQKPSGADYYLEDHDDVVALLGALVTQAPASGSATP</sequence>
<dbReference type="EMBL" id="HBDY01008820">
    <property type="protein sequence ID" value="CAD8239158.1"/>
    <property type="molecule type" value="Transcribed_RNA"/>
</dbReference>
<dbReference type="PANTHER" id="PTHR10788:SF94">
    <property type="entry name" value="ALPHA,ALPHA-TREHALOSE-PHOSPHATE SYNTHASE [UDP-FORMING] 5"/>
    <property type="match status" value="1"/>
</dbReference>
<proteinExistence type="inferred from homology"/>
<comment type="similarity">
    <text evidence="2">In the C-terminal section; belongs to the trehalose phosphatase family.</text>
</comment>
<evidence type="ECO:0000256" key="4">
    <source>
        <dbReference type="ARBA" id="ARBA00022679"/>
    </source>
</evidence>
<dbReference type="CDD" id="cd03788">
    <property type="entry name" value="GT20_TPS"/>
    <property type="match status" value="1"/>
</dbReference>
<dbReference type="InterPro" id="IPR023214">
    <property type="entry name" value="HAD_sf"/>
</dbReference>
<dbReference type="GO" id="GO:0004805">
    <property type="term" value="F:trehalose-phosphatase activity"/>
    <property type="evidence" value="ECO:0007669"/>
    <property type="project" value="TreeGrafter"/>
</dbReference>
<dbReference type="NCBIfam" id="TIGR01484">
    <property type="entry name" value="HAD-SF-IIB"/>
    <property type="match status" value="1"/>
</dbReference>
<dbReference type="FunFam" id="3.40.50.1000:FF:000052">
    <property type="entry name" value="Alpha,alpha-trehalose-phosphate synthase [UDP-forming] 6"/>
    <property type="match status" value="1"/>
</dbReference>
<comment type="similarity">
    <text evidence="1">In the N-terminal section; belongs to the glycosyltransferase 20 family.</text>
</comment>
<dbReference type="SUPFAM" id="SSF53756">
    <property type="entry name" value="UDP-Glycosyltransferase/glycogen phosphorylase"/>
    <property type="match status" value="1"/>
</dbReference>
<evidence type="ECO:0000256" key="2">
    <source>
        <dbReference type="ARBA" id="ARBA00006330"/>
    </source>
</evidence>
<dbReference type="Gene3D" id="3.30.70.1020">
    <property type="entry name" value="Trehalose-6-phosphate phosphatase related protein, domain 2"/>
    <property type="match status" value="1"/>
</dbReference>
<dbReference type="InterPro" id="IPR036412">
    <property type="entry name" value="HAD-like_sf"/>
</dbReference>
<evidence type="ECO:0000313" key="5">
    <source>
        <dbReference type="EMBL" id="CAD8239158.1"/>
    </source>
</evidence>
<keyword evidence="3" id="KW-0328">Glycosyltransferase</keyword>
<reference evidence="5" key="1">
    <citation type="submission" date="2021-01" db="EMBL/GenBank/DDBJ databases">
        <authorList>
            <person name="Corre E."/>
            <person name="Pelletier E."/>
            <person name="Niang G."/>
            <person name="Scheremetjew M."/>
            <person name="Finn R."/>
            <person name="Kale V."/>
            <person name="Holt S."/>
            <person name="Cochrane G."/>
            <person name="Meng A."/>
            <person name="Brown T."/>
            <person name="Cohen L."/>
        </authorList>
    </citation>
    <scope>NUCLEOTIDE SEQUENCE</scope>
    <source>
        <strain evidence="5">RCC1614</strain>
    </source>
</reference>
<dbReference type="Pfam" id="PF02358">
    <property type="entry name" value="Trehalose_PPase"/>
    <property type="match status" value="1"/>
</dbReference>
<dbReference type="InterPro" id="IPR003337">
    <property type="entry name" value="Trehalose_PPase"/>
</dbReference>
<dbReference type="NCBIfam" id="TIGR00685">
    <property type="entry name" value="T6PP"/>
    <property type="match status" value="1"/>
</dbReference>
<dbReference type="FunFam" id="3.40.50.2000:FF:000079">
    <property type="entry name" value="Trehalose-6-phosphate synthase 8"/>
    <property type="match status" value="1"/>
</dbReference>
<dbReference type="Gene3D" id="3.40.50.1000">
    <property type="entry name" value="HAD superfamily/HAD-like"/>
    <property type="match status" value="1"/>
</dbReference>
<dbReference type="InterPro" id="IPR006379">
    <property type="entry name" value="HAD-SF_hydro_IIB"/>
</dbReference>
<evidence type="ECO:0008006" key="6">
    <source>
        <dbReference type="Google" id="ProtNLM"/>
    </source>
</evidence>
<evidence type="ECO:0000256" key="1">
    <source>
        <dbReference type="ARBA" id="ARBA00005409"/>
    </source>
</evidence>
<gene>
    <name evidence="5" type="ORF">MPUS1402_LOCUS6564</name>
</gene>
<dbReference type="Gene3D" id="3.40.50.2000">
    <property type="entry name" value="Glycogen Phosphorylase B"/>
    <property type="match status" value="2"/>
</dbReference>
<dbReference type="PANTHER" id="PTHR10788">
    <property type="entry name" value="TREHALOSE-6-PHOSPHATE SYNTHASE"/>
    <property type="match status" value="1"/>
</dbReference>
<dbReference type="GO" id="GO:0005992">
    <property type="term" value="P:trehalose biosynthetic process"/>
    <property type="evidence" value="ECO:0007669"/>
    <property type="project" value="InterPro"/>
</dbReference>
<dbReference type="SUPFAM" id="SSF56784">
    <property type="entry name" value="HAD-like"/>
    <property type="match status" value="1"/>
</dbReference>